<gene>
    <name evidence="4" type="ORF">GCM10023313_23100</name>
</gene>
<dbReference type="SUPFAM" id="SSF48452">
    <property type="entry name" value="TPR-like"/>
    <property type="match status" value="2"/>
</dbReference>
<name>A0ABP9FVE7_9SPHI</name>
<dbReference type="PROSITE" id="PS00622">
    <property type="entry name" value="HTH_LUXR_1"/>
    <property type="match status" value="1"/>
</dbReference>
<organism evidence="4 5">
    <name type="scientific">Mucilaginibacter defluvii</name>
    <dbReference type="NCBI Taxonomy" id="1196019"/>
    <lineage>
        <taxon>Bacteria</taxon>
        <taxon>Pseudomonadati</taxon>
        <taxon>Bacteroidota</taxon>
        <taxon>Sphingobacteriia</taxon>
        <taxon>Sphingobacteriales</taxon>
        <taxon>Sphingobacteriaceae</taxon>
        <taxon>Mucilaginibacter</taxon>
    </lineage>
</organism>
<dbReference type="InterPro" id="IPR011990">
    <property type="entry name" value="TPR-like_helical_dom_sf"/>
</dbReference>
<evidence type="ECO:0000313" key="4">
    <source>
        <dbReference type="EMBL" id="GAA4918835.1"/>
    </source>
</evidence>
<keyword evidence="2" id="KW-0812">Transmembrane</keyword>
<dbReference type="InterPro" id="IPR000792">
    <property type="entry name" value="Tscrpt_reg_LuxR_C"/>
</dbReference>
<protein>
    <submittedName>
        <fullName evidence="4">LuxR C-terminal-related transcriptional regulator</fullName>
    </submittedName>
</protein>
<reference evidence="5" key="1">
    <citation type="journal article" date="2019" name="Int. J. Syst. Evol. Microbiol.">
        <title>The Global Catalogue of Microorganisms (GCM) 10K type strain sequencing project: providing services to taxonomists for standard genome sequencing and annotation.</title>
        <authorList>
            <consortium name="The Broad Institute Genomics Platform"/>
            <consortium name="The Broad Institute Genome Sequencing Center for Infectious Disease"/>
            <person name="Wu L."/>
            <person name="Ma J."/>
        </authorList>
    </citation>
    <scope>NUCLEOTIDE SEQUENCE [LARGE SCALE GENOMIC DNA]</scope>
    <source>
        <strain evidence="5">JCM 18283</strain>
    </source>
</reference>
<dbReference type="Gene3D" id="1.25.40.10">
    <property type="entry name" value="Tetratricopeptide repeat domain"/>
    <property type="match status" value="2"/>
</dbReference>
<sequence>MQLKKLFIVTSCLCTFFFQNNAVAQKLIIDSLKISASKAKGEDKPVVMAELARAMNESNPDQSLATALKALSESKKYDDAGTKSFCYAAVGHILMRKEQEARANTYIDSALKCAKQSNNKTFTAYAWLRKGWLELVKGDNEKAIAELLKADQLIQNVSERRAYSYRSLINHYIASIYAYGSDTLKQRKYALLSLQNARKSALGDDMQIGYMSVGHSFFSVFERDSTNRRLLDSSMAYYRRAMDYYLHSRDRIFIQSNASATALNIANSYFKYYPVTYRDSAQRYINIALEIARRTNGHEVIANCYGMLSEYALRERNFKKAEQFLLTGLTELATASSAADITRSRMVLGLATIAEKSGDTKKALRYYKQYLDYYKKVFDGQKLAIVQQLEEQYHAAQQATEISRLRERADYNYRLNWLYVAIGTVSVVLLGLLLSSYHYKLKAAQKQKQLSEQKTQEAELLARLQKAEADRLELEKQEAELQISLKEEESAKLQAQQELLQDRTEWLEKELLAGTLKLEEKNAILSSLKEKSRGADPKVTRQISRIIDQNLRMDKNMSEQQALNLIHPGFFSTLQERATNSLTRLDLKYCAYILMGLDTKEIAGRLGVEPKSIRMARYRLKQKLKLEKDDNLDQFIHSLEKGMLTEQTVIDNERNDDTSDQ</sequence>
<evidence type="ECO:0000313" key="5">
    <source>
        <dbReference type="Proteomes" id="UP001501436"/>
    </source>
</evidence>
<evidence type="ECO:0000256" key="2">
    <source>
        <dbReference type="SAM" id="Phobius"/>
    </source>
</evidence>
<evidence type="ECO:0000256" key="1">
    <source>
        <dbReference type="SAM" id="Coils"/>
    </source>
</evidence>
<proteinExistence type="predicted"/>
<keyword evidence="2" id="KW-1133">Transmembrane helix</keyword>
<feature type="coiled-coil region" evidence="1">
    <location>
        <begin position="441"/>
        <end position="505"/>
    </location>
</feature>
<dbReference type="InterPro" id="IPR016032">
    <property type="entry name" value="Sig_transdc_resp-reg_C-effctor"/>
</dbReference>
<dbReference type="SUPFAM" id="SSF46894">
    <property type="entry name" value="C-terminal effector domain of the bipartite response regulators"/>
    <property type="match status" value="1"/>
</dbReference>
<keyword evidence="2" id="KW-0472">Membrane</keyword>
<keyword evidence="1" id="KW-0175">Coiled coil</keyword>
<keyword evidence="5" id="KW-1185">Reference proteome</keyword>
<accession>A0ABP9FVE7</accession>
<comment type="caution">
    <text evidence="4">The sequence shown here is derived from an EMBL/GenBank/DDBJ whole genome shotgun (WGS) entry which is preliminary data.</text>
</comment>
<dbReference type="Gene3D" id="1.10.10.10">
    <property type="entry name" value="Winged helix-like DNA-binding domain superfamily/Winged helix DNA-binding domain"/>
    <property type="match status" value="1"/>
</dbReference>
<feature type="transmembrane region" description="Helical" evidence="2">
    <location>
        <begin position="417"/>
        <end position="439"/>
    </location>
</feature>
<dbReference type="InterPro" id="IPR036388">
    <property type="entry name" value="WH-like_DNA-bd_sf"/>
</dbReference>
<dbReference type="Proteomes" id="UP001501436">
    <property type="component" value="Unassembled WGS sequence"/>
</dbReference>
<evidence type="ECO:0000259" key="3">
    <source>
        <dbReference type="PROSITE" id="PS00622"/>
    </source>
</evidence>
<feature type="domain" description="HTH luxR-type" evidence="3">
    <location>
        <begin position="596"/>
        <end position="623"/>
    </location>
</feature>
<dbReference type="EMBL" id="BAABJI010000002">
    <property type="protein sequence ID" value="GAA4918835.1"/>
    <property type="molecule type" value="Genomic_DNA"/>
</dbReference>
<dbReference type="RefSeq" id="WP_345331354.1">
    <property type="nucleotide sequence ID" value="NZ_BAABJI010000002.1"/>
</dbReference>